<proteinExistence type="predicted"/>
<keyword evidence="7" id="KW-1185">Reference proteome</keyword>
<dbReference type="InterPro" id="IPR036249">
    <property type="entry name" value="Thioredoxin-like_sf"/>
</dbReference>
<dbReference type="GO" id="GO:0005840">
    <property type="term" value="C:ribosome"/>
    <property type="evidence" value="ECO:0007669"/>
    <property type="project" value="UniProtKB-KW"/>
</dbReference>
<evidence type="ECO:0000313" key="7">
    <source>
        <dbReference type="Proteomes" id="UP000242146"/>
    </source>
</evidence>
<gene>
    <name evidence="6" type="ORF">DM01DRAFT_1316474</name>
</gene>
<sequence length="111" mass="12174">MALRSIQSTRELIKQLTSGVGAAPLPSSITKISMSYAVKGKNESAGAKHFLHETLPRMQYNNPNVVFELNKSTDPATKPVVTVHFGQRSKSIDIPRMQSDAIYEHIVSAHA</sequence>
<dbReference type="SUPFAM" id="SSF52833">
    <property type="entry name" value="Thioredoxin-like"/>
    <property type="match status" value="1"/>
</dbReference>
<dbReference type="InterPro" id="IPR040049">
    <property type="entry name" value="Ribosomal_mS25/mL61"/>
</dbReference>
<dbReference type="Proteomes" id="UP000242146">
    <property type="component" value="Unassembled WGS sequence"/>
</dbReference>
<dbReference type="Gene3D" id="3.40.30.10">
    <property type="entry name" value="Glutaredoxin"/>
    <property type="match status" value="1"/>
</dbReference>
<dbReference type="InterPro" id="IPR007741">
    <property type="entry name" value="Ribosomal_mL43/mS25/NADH_DH"/>
</dbReference>
<evidence type="ECO:0000259" key="5">
    <source>
        <dbReference type="SMART" id="SM00916"/>
    </source>
</evidence>
<feature type="domain" description="Ribosomal protein/NADH dehydrogenase" evidence="5">
    <location>
        <begin position="39"/>
        <end position="111"/>
    </location>
</feature>
<evidence type="ECO:0000256" key="3">
    <source>
        <dbReference type="ARBA" id="ARBA00023128"/>
    </source>
</evidence>
<dbReference type="GO" id="GO:1990904">
    <property type="term" value="C:ribonucleoprotein complex"/>
    <property type="evidence" value="ECO:0007669"/>
    <property type="project" value="UniProtKB-KW"/>
</dbReference>
<keyword evidence="4" id="KW-0687">Ribonucleoprotein</keyword>
<accession>A0A1X2GUG2</accession>
<evidence type="ECO:0000256" key="2">
    <source>
        <dbReference type="ARBA" id="ARBA00022980"/>
    </source>
</evidence>
<dbReference type="OrthoDB" id="1696305at2759"/>
<protein>
    <recommendedName>
        <fullName evidence="5">Ribosomal protein/NADH dehydrogenase domain-containing protein</fullName>
    </recommendedName>
</protein>
<comment type="caution">
    <text evidence="6">The sequence shown here is derived from an EMBL/GenBank/DDBJ whole genome shotgun (WGS) entry which is preliminary data.</text>
</comment>
<dbReference type="SMART" id="SM00916">
    <property type="entry name" value="L51_S25_CI-B8"/>
    <property type="match status" value="1"/>
</dbReference>
<dbReference type="GO" id="GO:0005739">
    <property type="term" value="C:mitochondrion"/>
    <property type="evidence" value="ECO:0007669"/>
    <property type="project" value="UniProtKB-SubCell"/>
</dbReference>
<dbReference type="GO" id="GO:0003735">
    <property type="term" value="F:structural constituent of ribosome"/>
    <property type="evidence" value="ECO:0007669"/>
    <property type="project" value="InterPro"/>
</dbReference>
<comment type="subcellular location">
    <subcellularLocation>
        <location evidence="1">Mitochondrion</location>
    </subcellularLocation>
</comment>
<evidence type="ECO:0000256" key="4">
    <source>
        <dbReference type="ARBA" id="ARBA00023274"/>
    </source>
</evidence>
<dbReference type="PANTHER" id="PTHR13274">
    <property type="entry name" value="MITOCHONDRIAL RIBOSOMAL PROTEIN S25"/>
    <property type="match status" value="1"/>
</dbReference>
<reference evidence="6 7" key="1">
    <citation type="submission" date="2016-07" db="EMBL/GenBank/DDBJ databases">
        <title>Pervasive Adenine N6-methylation of Active Genes in Fungi.</title>
        <authorList>
            <consortium name="DOE Joint Genome Institute"/>
            <person name="Mondo S.J."/>
            <person name="Dannebaum R.O."/>
            <person name="Kuo R.C."/>
            <person name="Labutti K."/>
            <person name="Haridas S."/>
            <person name="Kuo A."/>
            <person name="Salamov A."/>
            <person name="Ahrendt S.R."/>
            <person name="Lipzen A."/>
            <person name="Sullivan W."/>
            <person name="Andreopoulos W.B."/>
            <person name="Clum A."/>
            <person name="Lindquist E."/>
            <person name="Daum C."/>
            <person name="Ramamoorthy G.K."/>
            <person name="Gryganskyi A."/>
            <person name="Culley D."/>
            <person name="Magnuson J.K."/>
            <person name="James T.Y."/>
            <person name="O'Malley M.A."/>
            <person name="Stajich J.E."/>
            <person name="Spatafora J.W."/>
            <person name="Visel A."/>
            <person name="Grigoriev I.V."/>
        </authorList>
    </citation>
    <scope>NUCLEOTIDE SEQUENCE [LARGE SCALE GENOMIC DNA]</scope>
    <source>
        <strain evidence="6 7">NRRL 3301</strain>
    </source>
</reference>
<organism evidence="6 7">
    <name type="scientific">Hesseltinella vesiculosa</name>
    <dbReference type="NCBI Taxonomy" id="101127"/>
    <lineage>
        <taxon>Eukaryota</taxon>
        <taxon>Fungi</taxon>
        <taxon>Fungi incertae sedis</taxon>
        <taxon>Mucoromycota</taxon>
        <taxon>Mucoromycotina</taxon>
        <taxon>Mucoromycetes</taxon>
        <taxon>Mucorales</taxon>
        <taxon>Cunninghamellaceae</taxon>
        <taxon>Hesseltinella</taxon>
    </lineage>
</organism>
<dbReference type="Pfam" id="PF05047">
    <property type="entry name" value="L51_S25_CI-B8"/>
    <property type="match status" value="1"/>
</dbReference>
<dbReference type="PANTHER" id="PTHR13274:SF2">
    <property type="entry name" value="SMALL RIBOSOMAL SUBUNIT PROTEIN MS25"/>
    <property type="match status" value="1"/>
</dbReference>
<dbReference type="AlphaFoldDB" id="A0A1X2GUG2"/>
<keyword evidence="2" id="KW-0689">Ribosomal protein</keyword>
<evidence type="ECO:0000313" key="6">
    <source>
        <dbReference type="EMBL" id="ORX61653.1"/>
    </source>
</evidence>
<keyword evidence="3" id="KW-0496">Mitochondrion</keyword>
<dbReference type="EMBL" id="MCGT01000003">
    <property type="protein sequence ID" value="ORX61653.1"/>
    <property type="molecule type" value="Genomic_DNA"/>
</dbReference>
<evidence type="ECO:0000256" key="1">
    <source>
        <dbReference type="ARBA" id="ARBA00004173"/>
    </source>
</evidence>
<name>A0A1X2GUG2_9FUNG</name>